<comment type="caution">
    <text evidence="3">The sequence shown here is derived from an EMBL/GenBank/DDBJ whole genome shotgun (WGS) entry which is preliminary data.</text>
</comment>
<evidence type="ECO:0000313" key="3">
    <source>
        <dbReference type="EMBL" id="CAB9500941.1"/>
    </source>
</evidence>
<dbReference type="Pfam" id="PF03572">
    <property type="entry name" value="Peptidase_S41"/>
    <property type="match status" value="1"/>
</dbReference>
<dbReference type="GO" id="GO:0008236">
    <property type="term" value="F:serine-type peptidase activity"/>
    <property type="evidence" value="ECO:0007669"/>
    <property type="project" value="InterPro"/>
</dbReference>
<dbReference type="GO" id="GO:0006508">
    <property type="term" value="P:proteolysis"/>
    <property type="evidence" value="ECO:0007669"/>
    <property type="project" value="InterPro"/>
</dbReference>
<dbReference type="SUPFAM" id="SSF52096">
    <property type="entry name" value="ClpP/crotonase"/>
    <property type="match status" value="1"/>
</dbReference>
<dbReference type="InterPro" id="IPR029045">
    <property type="entry name" value="ClpP/crotonase-like_dom_sf"/>
</dbReference>
<dbReference type="Gene3D" id="3.30.750.44">
    <property type="match status" value="1"/>
</dbReference>
<dbReference type="PANTHER" id="PTHR11261">
    <property type="entry name" value="INTERPHOTORECEPTOR RETINOID-BINDING PROTEIN"/>
    <property type="match status" value="1"/>
</dbReference>
<dbReference type="CDD" id="cd07563">
    <property type="entry name" value="Peptidase_S41_IRBP"/>
    <property type="match status" value="1"/>
</dbReference>
<gene>
    <name evidence="3" type="ORF">SEMRO_96_G049490.1</name>
</gene>
<keyword evidence="4" id="KW-1185">Reference proteome</keyword>
<dbReference type="OrthoDB" id="67272at2759"/>
<sequence>MKIVNIFCTLALVATKASNPWQVAAAATGYSLRRRQQQESKPVTTFPDGIWTVRGYGWVVNVTNNGTDVNLIEETEISCIPNNLLLHFLDLDRVLVDGEVAHMTASAAILTNFTLDRTDSYRGGCNNGITPNVNSNGDYVEDPLLSFDIMVQTFAEHFAFFDIRNLNWTGLAAEARATLTSNSTEEELWEATTDLLEKLEDPHVSLVAASGEAFRSKDSDETTTMLYEEFEQQNEIEEFEDYINSQISKWRDAVATYMVDGKMFGGEPGGIVWGRFQNCDDAASVDFSRVDSLGDVIDEIDGALDVLGYCTPKKVGYMEVPAFATDDKAGFFGAIDSALEDLSDTDTLVLDIRLNPGGFDPWGVLLASNFASTRTHAFSKRARYDHDKFTSWQRVYIDPDDSPNTNYSGDIILITSGRTISAAETFTLAMSQLPHVTILGRPTIGAFSDQLQKVMPNGWLFSVSNEEYAAPDGSIYEVVGYPPDVLTETVLASRADRANGTDSWLDQALEMAKGPDPLFSSAADAFCSGSAWAATFAIAFVGLLI</sequence>
<dbReference type="PANTHER" id="PTHR11261:SF3">
    <property type="entry name" value="RETINOL-BINDING PROTEIN 3"/>
    <property type="match status" value="1"/>
</dbReference>
<name>A0A9N8DHW3_9STRA</name>
<feature type="domain" description="Tail specific protease" evidence="2">
    <location>
        <begin position="282"/>
        <end position="488"/>
    </location>
</feature>
<feature type="chain" id="PRO_5040459252" evidence="1">
    <location>
        <begin position="27"/>
        <end position="545"/>
    </location>
</feature>
<dbReference type="AlphaFoldDB" id="A0A9N8DHW3"/>
<evidence type="ECO:0000259" key="2">
    <source>
        <dbReference type="SMART" id="SM00245"/>
    </source>
</evidence>
<keyword evidence="1" id="KW-0732">Signal</keyword>
<dbReference type="EMBL" id="CAICTM010000095">
    <property type="protein sequence ID" value="CAB9500941.1"/>
    <property type="molecule type" value="Genomic_DNA"/>
</dbReference>
<evidence type="ECO:0000313" key="4">
    <source>
        <dbReference type="Proteomes" id="UP001153069"/>
    </source>
</evidence>
<dbReference type="InterPro" id="IPR005151">
    <property type="entry name" value="Tail-specific_protease"/>
</dbReference>
<accession>A0A9N8DHW3</accession>
<reference evidence="3" key="1">
    <citation type="submission" date="2020-06" db="EMBL/GenBank/DDBJ databases">
        <authorList>
            <consortium name="Plant Systems Biology data submission"/>
        </authorList>
    </citation>
    <scope>NUCLEOTIDE SEQUENCE</scope>
    <source>
        <strain evidence="3">D6</strain>
    </source>
</reference>
<organism evidence="3 4">
    <name type="scientific">Seminavis robusta</name>
    <dbReference type="NCBI Taxonomy" id="568900"/>
    <lineage>
        <taxon>Eukaryota</taxon>
        <taxon>Sar</taxon>
        <taxon>Stramenopiles</taxon>
        <taxon>Ochrophyta</taxon>
        <taxon>Bacillariophyta</taxon>
        <taxon>Bacillariophyceae</taxon>
        <taxon>Bacillariophycidae</taxon>
        <taxon>Naviculales</taxon>
        <taxon>Naviculaceae</taxon>
        <taxon>Seminavis</taxon>
    </lineage>
</organism>
<protein>
    <submittedName>
        <fullName evidence="3">Peptidase family S41</fullName>
    </submittedName>
</protein>
<dbReference type="Proteomes" id="UP001153069">
    <property type="component" value="Unassembled WGS sequence"/>
</dbReference>
<feature type="signal peptide" evidence="1">
    <location>
        <begin position="1"/>
        <end position="26"/>
    </location>
</feature>
<dbReference type="Gene3D" id="3.90.226.10">
    <property type="entry name" value="2-enoyl-CoA Hydratase, Chain A, domain 1"/>
    <property type="match status" value="1"/>
</dbReference>
<dbReference type="SMART" id="SM00245">
    <property type="entry name" value="TSPc"/>
    <property type="match status" value="1"/>
</dbReference>
<proteinExistence type="predicted"/>
<evidence type="ECO:0000256" key="1">
    <source>
        <dbReference type="SAM" id="SignalP"/>
    </source>
</evidence>